<dbReference type="RefSeq" id="WP_379892262.1">
    <property type="nucleotide sequence ID" value="NZ_CBCSCT010000028.1"/>
</dbReference>
<dbReference type="GO" id="GO:0008448">
    <property type="term" value="F:N-acetylglucosamine-6-phosphate deacetylase activity"/>
    <property type="evidence" value="ECO:0007669"/>
    <property type="project" value="UniProtKB-EC"/>
</dbReference>
<gene>
    <name evidence="5" type="ORF">ACFPXP_03130</name>
</gene>
<dbReference type="SUPFAM" id="SSF51556">
    <property type="entry name" value="Metallo-dependent hydrolases"/>
    <property type="match status" value="1"/>
</dbReference>
<evidence type="ECO:0000256" key="4">
    <source>
        <dbReference type="PIRNR" id="PIRNR038994"/>
    </source>
</evidence>
<dbReference type="InterPro" id="IPR003764">
    <property type="entry name" value="GlcNAc_6-P_deAcase"/>
</dbReference>
<dbReference type="PANTHER" id="PTHR11113:SF14">
    <property type="entry name" value="N-ACETYLGLUCOSAMINE-6-PHOSPHATE DEACETYLASE"/>
    <property type="match status" value="1"/>
</dbReference>
<protein>
    <submittedName>
        <fullName evidence="5">N-acetylglucosamine-6-phosphate deacetylase</fullName>
        <ecNumber evidence="5">3.5.1.25</ecNumber>
    </submittedName>
</protein>
<evidence type="ECO:0000256" key="3">
    <source>
        <dbReference type="ARBA" id="ARBA00022801"/>
    </source>
</evidence>
<proteinExistence type="inferred from homology"/>
<dbReference type="EC" id="3.5.1.25" evidence="5"/>
<dbReference type="PANTHER" id="PTHR11113">
    <property type="entry name" value="N-ACETYLGLUCOSAMINE-6-PHOSPHATE DEACETYLASE"/>
    <property type="match status" value="1"/>
</dbReference>
<keyword evidence="2" id="KW-0479">Metal-binding</keyword>
<accession>A0ABW1IK35</accession>
<evidence type="ECO:0000256" key="2">
    <source>
        <dbReference type="ARBA" id="ARBA00022723"/>
    </source>
</evidence>
<evidence type="ECO:0000256" key="1">
    <source>
        <dbReference type="ARBA" id="ARBA00010716"/>
    </source>
</evidence>
<keyword evidence="3 4" id="KW-0378">Hydrolase</keyword>
<reference evidence="6" key="1">
    <citation type="journal article" date="2019" name="Int. J. Syst. Evol. Microbiol.">
        <title>The Global Catalogue of Microorganisms (GCM) 10K type strain sequencing project: providing services to taxonomists for standard genome sequencing and annotation.</title>
        <authorList>
            <consortium name="The Broad Institute Genomics Platform"/>
            <consortium name="The Broad Institute Genome Sequencing Center for Infectious Disease"/>
            <person name="Wu L."/>
            <person name="Ma J."/>
        </authorList>
    </citation>
    <scope>NUCLEOTIDE SEQUENCE [LARGE SCALE GENOMIC DNA]</scope>
    <source>
        <strain evidence="6">CCM 8749</strain>
    </source>
</reference>
<comment type="similarity">
    <text evidence="1 4">Belongs to the metallo-dependent hydrolases superfamily. NagA family.</text>
</comment>
<dbReference type="PIRSF" id="PIRSF038994">
    <property type="entry name" value="NagA"/>
    <property type="match status" value="1"/>
</dbReference>
<organism evidence="5 6">
    <name type="scientific">Marinicrinis lubricantis</name>
    <dbReference type="NCBI Taxonomy" id="2086470"/>
    <lineage>
        <taxon>Bacteria</taxon>
        <taxon>Bacillati</taxon>
        <taxon>Bacillota</taxon>
        <taxon>Bacilli</taxon>
        <taxon>Bacillales</taxon>
        <taxon>Paenibacillaceae</taxon>
    </lineage>
</organism>
<sequence>MHENRFALVKGRDWQSGKPIQVWISESGQIDHVQWLTEQEEHQHWGWIAPGLVDLQLNGYEGIDLNTLPLTIQDVQNLTRRLWEEGVTTYYPTMITNDDRSIEAAVQVIAQACASDPLVAASITGIHLEGPFISPEDGARGAHDKRFVQPPNWKKFEQWQQAARGLIRLVTLSPEWDTAPEFISRCVQNGVAVSIGHTAASPEQIEQAVQAGAKLSTHLGNGAHVMLPRHPNYIWEQLAHDSLWTCAIADGFHLPTSLLKVFMKVKEEQFILVSDAVYLSGLSPGTYETHIGGSVVLTPEGKLHLEGNPKLLAGSVKMLKDGIEHVVRSGLSHWVTAWEMASVRPARLMDLPVQHALAPGAPADLVTLEWKEGKVLFQHVYKRGRRVK</sequence>
<dbReference type="Gene3D" id="3.20.20.140">
    <property type="entry name" value="Metal-dependent hydrolases"/>
    <property type="match status" value="1"/>
</dbReference>
<name>A0ABW1IK35_9BACL</name>
<dbReference type="EMBL" id="JBHSQV010000025">
    <property type="protein sequence ID" value="MFC5985432.1"/>
    <property type="molecule type" value="Genomic_DNA"/>
</dbReference>
<comment type="caution">
    <text evidence="5">The sequence shown here is derived from an EMBL/GenBank/DDBJ whole genome shotgun (WGS) entry which is preliminary data.</text>
</comment>
<dbReference type="Proteomes" id="UP001596250">
    <property type="component" value="Unassembled WGS sequence"/>
</dbReference>
<evidence type="ECO:0000313" key="6">
    <source>
        <dbReference type="Proteomes" id="UP001596250"/>
    </source>
</evidence>
<keyword evidence="4" id="KW-0119">Carbohydrate metabolism</keyword>
<dbReference type="InterPro" id="IPR032466">
    <property type="entry name" value="Metal_Hydrolase"/>
</dbReference>
<evidence type="ECO:0000313" key="5">
    <source>
        <dbReference type="EMBL" id="MFC5985432.1"/>
    </source>
</evidence>
<keyword evidence="6" id="KW-1185">Reference proteome</keyword>